<dbReference type="Proteomes" id="UP000052167">
    <property type="component" value="Unassembled WGS sequence"/>
</dbReference>
<comment type="caution">
    <text evidence="8">The sequence shown here is derived from an EMBL/GenBank/DDBJ whole genome shotgun (WGS) entry which is preliminary data.</text>
</comment>
<keyword evidence="5" id="KW-0804">Transcription</keyword>
<dbReference type="InterPro" id="IPR004839">
    <property type="entry name" value="Aminotransferase_I/II_large"/>
</dbReference>
<dbReference type="InterPro" id="IPR015424">
    <property type="entry name" value="PyrdxlP-dep_Trfase"/>
</dbReference>
<dbReference type="AlphaFoldDB" id="A0A922T886"/>
<dbReference type="SUPFAM" id="SSF53383">
    <property type="entry name" value="PLP-dependent transferases"/>
    <property type="match status" value="1"/>
</dbReference>
<comment type="similarity">
    <text evidence="1">In the C-terminal section; belongs to the class-I pyridoxal-phosphate-dependent aminotransferase family.</text>
</comment>
<evidence type="ECO:0000256" key="4">
    <source>
        <dbReference type="ARBA" id="ARBA00023125"/>
    </source>
</evidence>
<dbReference type="SUPFAM" id="SSF46785">
    <property type="entry name" value="Winged helix' DNA-binding domain"/>
    <property type="match status" value="1"/>
</dbReference>
<dbReference type="CDD" id="cd07377">
    <property type="entry name" value="WHTH_GntR"/>
    <property type="match status" value="1"/>
</dbReference>
<evidence type="ECO:0000313" key="9">
    <source>
        <dbReference type="Proteomes" id="UP000052167"/>
    </source>
</evidence>
<proteinExistence type="inferred from homology"/>
<name>A0A922T886_9HYPH</name>
<evidence type="ECO:0000256" key="6">
    <source>
        <dbReference type="SAM" id="MobiDB-lite"/>
    </source>
</evidence>
<dbReference type="OrthoDB" id="9808770at2"/>
<dbReference type="Pfam" id="PF00155">
    <property type="entry name" value="Aminotran_1_2"/>
    <property type="match status" value="1"/>
</dbReference>
<feature type="domain" description="HTH gntR-type" evidence="7">
    <location>
        <begin position="30"/>
        <end position="98"/>
    </location>
</feature>
<dbReference type="Gene3D" id="1.10.10.10">
    <property type="entry name" value="Winged helix-like DNA-binding domain superfamily/Winged helix DNA-binding domain"/>
    <property type="match status" value="1"/>
</dbReference>
<keyword evidence="9" id="KW-1185">Reference proteome</keyword>
<dbReference type="PANTHER" id="PTHR46577:SF1">
    <property type="entry name" value="HTH-TYPE TRANSCRIPTIONAL REGULATORY PROTEIN GABR"/>
    <property type="match status" value="1"/>
</dbReference>
<organism evidence="8 9">
    <name type="scientific">Pseudorhizobium pelagicum</name>
    <dbReference type="NCBI Taxonomy" id="1509405"/>
    <lineage>
        <taxon>Bacteria</taxon>
        <taxon>Pseudomonadati</taxon>
        <taxon>Pseudomonadota</taxon>
        <taxon>Alphaproteobacteria</taxon>
        <taxon>Hyphomicrobiales</taxon>
        <taxon>Rhizobiaceae</taxon>
        <taxon>Rhizobium/Agrobacterium group</taxon>
        <taxon>Pseudorhizobium</taxon>
    </lineage>
</organism>
<dbReference type="RefSeq" id="WP_037169287.1">
    <property type="nucleotide sequence ID" value="NZ_JOKI01000034.1"/>
</dbReference>
<keyword evidence="4" id="KW-0238">DNA-binding</keyword>
<sequence>MPTTSQQEKESSTSRATKHISQLHLDSSIRNQAQRVHSALRLAIIDGLLPSGAALPSSRVLSHQIGIGRNTIVTAYEQLLSDGLVEARHGSGTFVAVIPPPLANTTARSGIKTEASPSAKRPFALGQPRVGPALLARLAAASRRRISAADPEDLGYGDPRGSLHLRRQIAAALAVDRGLRCDPDCIVVVSGTQHGLRLCADALFRPEDQVWMEEPGYAAARATLAAGGAVPVPVVIDDEGLDIRAARQRAPDAKAAYVTPSHQFPSGVTMSMRRRVELLDWAENADAWVLEDDYDSEFRYTGRPLTPLAGLSTSRVIYLGTFAKTLFPALRIGYMVVPPAAIGQVLSARTAIDRFPPAFMQDAVADLMSDGTVSANLRRMRKYYRNARDQVAKIISDESAGVLIPSVPAQGLHMIVHLASNLDCDAGQAIRAHAGVDAILLSETRTDTTGTEAFILGFSGFSPEVLSEAATSLARAARRYAR</sequence>
<dbReference type="InterPro" id="IPR051446">
    <property type="entry name" value="HTH_trans_reg/aminotransferase"/>
</dbReference>
<dbReference type="SMART" id="SM00345">
    <property type="entry name" value="HTH_GNTR"/>
    <property type="match status" value="1"/>
</dbReference>
<evidence type="ECO:0000256" key="2">
    <source>
        <dbReference type="ARBA" id="ARBA00022898"/>
    </source>
</evidence>
<protein>
    <submittedName>
        <fullName evidence="8">GntR family transcriptional regulator</fullName>
    </submittedName>
</protein>
<dbReference type="PRINTS" id="PR00035">
    <property type="entry name" value="HTHGNTR"/>
</dbReference>
<dbReference type="PROSITE" id="PS50949">
    <property type="entry name" value="HTH_GNTR"/>
    <property type="match status" value="1"/>
</dbReference>
<evidence type="ECO:0000259" key="7">
    <source>
        <dbReference type="PROSITE" id="PS50949"/>
    </source>
</evidence>
<dbReference type="InterPro" id="IPR000524">
    <property type="entry name" value="Tscrpt_reg_HTH_GntR"/>
</dbReference>
<reference evidence="8 9" key="1">
    <citation type="submission" date="2014-06" db="EMBL/GenBank/DDBJ databases">
        <title>Rhizobium pelagicum/R2-400B4.</title>
        <authorList>
            <person name="Kimes N.E."/>
            <person name="Lopez-Perez M."/>
        </authorList>
    </citation>
    <scope>NUCLEOTIDE SEQUENCE [LARGE SCALE GENOMIC DNA]</scope>
    <source>
        <strain evidence="8 9">R2-400B4</strain>
    </source>
</reference>
<evidence type="ECO:0000256" key="1">
    <source>
        <dbReference type="ARBA" id="ARBA00005384"/>
    </source>
</evidence>
<accession>A0A922T886</accession>
<dbReference type="Gene3D" id="3.40.640.10">
    <property type="entry name" value="Type I PLP-dependent aspartate aminotransferase-like (Major domain)"/>
    <property type="match status" value="1"/>
</dbReference>
<keyword evidence="3" id="KW-0805">Transcription regulation</keyword>
<evidence type="ECO:0000256" key="5">
    <source>
        <dbReference type="ARBA" id="ARBA00023163"/>
    </source>
</evidence>
<evidence type="ECO:0000313" key="8">
    <source>
        <dbReference type="EMBL" id="KEQ03068.1"/>
    </source>
</evidence>
<dbReference type="GO" id="GO:0003700">
    <property type="term" value="F:DNA-binding transcription factor activity"/>
    <property type="evidence" value="ECO:0007669"/>
    <property type="project" value="InterPro"/>
</dbReference>
<dbReference type="InterPro" id="IPR015421">
    <property type="entry name" value="PyrdxlP-dep_Trfase_major"/>
</dbReference>
<dbReference type="GO" id="GO:0030170">
    <property type="term" value="F:pyridoxal phosphate binding"/>
    <property type="evidence" value="ECO:0007669"/>
    <property type="project" value="InterPro"/>
</dbReference>
<dbReference type="InterPro" id="IPR036390">
    <property type="entry name" value="WH_DNA-bd_sf"/>
</dbReference>
<dbReference type="GO" id="GO:0003677">
    <property type="term" value="F:DNA binding"/>
    <property type="evidence" value="ECO:0007669"/>
    <property type="project" value="UniProtKB-KW"/>
</dbReference>
<evidence type="ECO:0000256" key="3">
    <source>
        <dbReference type="ARBA" id="ARBA00023015"/>
    </source>
</evidence>
<dbReference type="Pfam" id="PF00392">
    <property type="entry name" value="GntR"/>
    <property type="match status" value="1"/>
</dbReference>
<dbReference type="InterPro" id="IPR036388">
    <property type="entry name" value="WH-like_DNA-bd_sf"/>
</dbReference>
<dbReference type="PANTHER" id="PTHR46577">
    <property type="entry name" value="HTH-TYPE TRANSCRIPTIONAL REGULATORY PROTEIN GABR"/>
    <property type="match status" value="1"/>
</dbReference>
<gene>
    <name evidence="8" type="ORF">GV68_18000</name>
</gene>
<dbReference type="CDD" id="cd00609">
    <property type="entry name" value="AAT_like"/>
    <property type="match status" value="1"/>
</dbReference>
<dbReference type="EMBL" id="JOKJ01000038">
    <property type="protein sequence ID" value="KEQ03068.1"/>
    <property type="molecule type" value="Genomic_DNA"/>
</dbReference>
<keyword evidence="2" id="KW-0663">Pyridoxal phosphate</keyword>
<feature type="region of interest" description="Disordered" evidence="6">
    <location>
        <begin position="1"/>
        <end position="20"/>
    </location>
</feature>